<dbReference type="EMBL" id="JAACJM010000078">
    <property type="protein sequence ID" value="KAF5349864.1"/>
    <property type="molecule type" value="Genomic_DNA"/>
</dbReference>
<keyword evidence="5" id="KW-1185">Reference proteome</keyword>
<dbReference type="SMART" id="SM00343">
    <property type="entry name" value="ZnF_C2HC"/>
    <property type="match status" value="3"/>
</dbReference>
<keyword evidence="2" id="KW-0862">Zinc</keyword>
<keyword evidence="1" id="KW-0507">mRNA processing</keyword>
<dbReference type="Gene3D" id="4.10.60.10">
    <property type="entry name" value="Zinc finger, CCHC-type"/>
    <property type="match status" value="1"/>
</dbReference>
<name>A0A8H5CXJ9_9AGAR</name>
<dbReference type="SUPFAM" id="SSF57756">
    <property type="entry name" value="Retrovirus zinc finger-like domains"/>
    <property type="match status" value="1"/>
</dbReference>
<protein>
    <recommendedName>
        <fullName evidence="3">CCHC-type domain-containing protein</fullName>
    </recommendedName>
</protein>
<evidence type="ECO:0000313" key="5">
    <source>
        <dbReference type="Proteomes" id="UP000559256"/>
    </source>
</evidence>
<dbReference type="GO" id="GO:0008270">
    <property type="term" value="F:zinc ion binding"/>
    <property type="evidence" value="ECO:0007669"/>
    <property type="project" value="UniProtKB-KW"/>
</dbReference>
<keyword evidence="2" id="KW-0863">Zinc-finger</keyword>
<dbReference type="PROSITE" id="PS50158">
    <property type="entry name" value="ZF_CCHC"/>
    <property type="match status" value="1"/>
</dbReference>
<reference evidence="4 5" key="1">
    <citation type="journal article" date="2020" name="ISME J.">
        <title>Uncovering the hidden diversity of litter-decomposition mechanisms in mushroom-forming fungi.</title>
        <authorList>
            <person name="Floudas D."/>
            <person name="Bentzer J."/>
            <person name="Ahren D."/>
            <person name="Johansson T."/>
            <person name="Persson P."/>
            <person name="Tunlid A."/>
        </authorList>
    </citation>
    <scope>NUCLEOTIDE SEQUENCE [LARGE SCALE GENOMIC DNA]</scope>
    <source>
        <strain evidence="4 5">CBS 291.85</strain>
    </source>
</reference>
<organism evidence="4 5">
    <name type="scientific">Tetrapyrgos nigripes</name>
    <dbReference type="NCBI Taxonomy" id="182062"/>
    <lineage>
        <taxon>Eukaryota</taxon>
        <taxon>Fungi</taxon>
        <taxon>Dikarya</taxon>
        <taxon>Basidiomycota</taxon>
        <taxon>Agaricomycotina</taxon>
        <taxon>Agaricomycetes</taxon>
        <taxon>Agaricomycetidae</taxon>
        <taxon>Agaricales</taxon>
        <taxon>Marasmiineae</taxon>
        <taxon>Marasmiaceae</taxon>
        <taxon>Tetrapyrgos</taxon>
    </lineage>
</organism>
<dbReference type="OrthoDB" id="4230923at2759"/>
<dbReference type="GO" id="GO:0006397">
    <property type="term" value="P:mRNA processing"/>
    <property type="evidence" value="ECO:0007669"/>
    <property type="project" value="UniProtKB-KW"/>
</dbReference>
<proteinExistence type="predicted"/>
<accession>A0A8H5CXJ9</accession>
<dbReference type="AlphaFoldDB" id="A0A8H5CXJ9"/>
<dbReference type="Proteomes" id="UP000559256">
    <property type="component" value="Unassembled WGS sequence"/>
</dbReference>
<dbReference type="InterPro" id="IPR036875">
    <property type="entry name" value="Znf_CCHC_sf"/>
</dbReference>
<evidence type="ECO:0000256" key="1">
    <source>
        <dbReference type="ARBA" id="ARBA00022664"/>
    </source>
</evidence>
<gene>
    <name evidence="4" type="ORF">D9758_014005</name>
</gene>
<sequence length="175" mass="19907">MLRELEEMNHIPEGSIVKMRWCNGTKDGKKYLGQHVAHLYLYITTPETANRLVINGLLAEGARCPMECKILEDPRCFHCNEFGHISLNCPQRGQEGGDIPICGNCGEGHDTRQCMNSEHTYCVNCKTDDHSSRDRSCPTFQQCCSNRNKHQFTNALPFFPTDEDWTWATEPTNAP</sequence>
<comment type="caution">
    <text evidence="4">The sequence shown here is derived from an EMBL/GenBank/DDBJ whole genome shotgun (WGS) entry which is preliminary data.</text>
</comment>
<feature type="domain" description="CCHC-type" evidence="3">
    <location>
        <begin position="75"/>
        <end position="91"/>
    </location>
</feature>
<evidence type="ECO:0000313" key="4">
    <source>
        <dbReference type="EMBL" id="KAF5349864.1"/>
    </source>
</evidence>
<evidence type="ECO:0000256" key="2">
    <source>
        <dbReference type="PROSITE-ProRule" id="PRU00047"/>
    </source>
</evidence>
<dbReference type="GO" id="GO:0003676">
    <property type="term" value="F:nucleic acid binding"/>
    <property type="evidence" value="ECO:0007669"/>
    <property type="project" value="InterPro"/>
</dbReference>
<keyword evidence="2" id="KW-0479">Metal-binding</keyword>
<evidence type="ECO:0000259" key="3">
    <source>
        <dbReference type="PROSITE" id="PS50158"/>
    </source>
</evidence>
<dbReference type="InterPro" id="IPR001878">
    <property type="entry name" value="Znf_CCHC"/>
</dbReference>